<gene>
    <name evidence="3" type="ORF">EL26_13580</name>
</gene>
<dbReference type="PROSITE" id="PS51272">
    <property type="entry name" value="SLH"/>
    <property type="match status" value="2"/>
</dbReference>
<evidence type="ECO:0000313" key="4">
    <source>
        <dbReference type="Proteomes" id="UP000027931"/>
    </source>
</evidence>
<dbReference type="OrthoDB" id="2380392at2"/>
<comment type="caution">
    <text evidence="3">The sequence shown here is derived from an EMBL/GenBank/DDBJ whole genome shotgun (WGS) entry which is preliminary data.</text>
</comment>
<dbReference type="InterPro" id="IPR051465">
    <property type="entry name" value="Cell_Envelope_Struct_Comp"/>
</dbReference>
<feature type="domain" description="SLH" evidence="2">
    <location>
        <begin position="172"/>
        <end position="235"/>
    </location>
</feature>
<evidence type="ECO:0000259" key="2">
    <source>
        <dbReference type="PROSITE" id="PS51272"/>
    </source>
</evidence>
<proteinExistence type="predicted"/>
<dbReference type="AlphaFoldDB" id="A0A074LQK4"/>
<dbReference type="PANTHER" id="PTHR43308">
    <property type="entry name" value="OUTER MEMBRANE PROTEIN ALPHA-RELATED"/>
    <property type="match status" value="1"/>
</dbReference>
<dbReference type="RefSeq" id="WP_038089404.1">
    <property type="nucleotide sequence ID" value="NZ_JMIR01000018.1"/>
</dbReference>
<organism evidence="3 4">
    <name type="scientific">Tumebacillus flagellatus</name>
    <dbReference type="NCBI Taxonomy" id="1157490"/>
    <lineage>
        <taxon>Bacteria</taxon>
        <taxon>Bacillati</taxon>
        <taxon>Bacillota</taxon>
        <taxon>Bacilli</taxon>
        <taxon>Bacillales</taxon>
        <taxon>Alicyclobacillaceae</taxon>
        <taxon>Tumebacillus</taxon>
    </lineage>
</organism>
<name>A0A074LQK4_9BACL</name>
<dbReference type="eggNOG" id="COG4733">
    <property type="taxonomic scope" value="Bacteria"/>
</dbReference>
<evidence type="ECO:0000313" key="3">
    <source>
        <dbReference type="EMBL" id="KEO82775.1"/>
    </source>
</evidence>
<keyword evidence="4" id="KW-1185">Reference proteome</keyword>
<feature type="signal peptide" evidence="1">
    <location>
        <begin position="1"/>
        <end position="32"/>
    </location>
</feature>
<feature type="domain" description="SLH" evidence="2">
    <location>
        <begin position="33"/>
        <end position="96"/>
    </location>
</feature>
<dbReference type="Proteomes" id="UP000027931">
    <property type="component" value="Unassembled WGS sequence"/>
</dbReference>
<feature type="chain" id="PRO_5001698492" description="SLH domain-containing protein" evidence="1">
    <location>
        <begin position="33"/>
        <end position="366"/>
    </location>
</feature>
<keyword evidence="1" id="KW-0732">Signal</keyword>
<accession>A0A074LQK4</accession>
<dbReference type="STRING" id="1157490.EL26_13580"/>
<sequence length="366" mass="41057">MKKRWSAAMAAVLAAGVLTTVGSATHVATAHAETGKYKDVTDDAWFAPALKSFSSVGLINGYPDGTFQPDNTVTRAEFLTILYNIVDRPTADVDSGFTDVAGTWYEKQVKVAREKRLFDNLDWGTTFDADKPLTRGETVELIWNLCGFDGYRGVYPDKKMFPHFFDFNSDYHFTFKDIRQTPQQVRELIGQLEGFGVVHGFPDGTFKYTQTVTRAEATLMLQTTLMKVGYPKFVPDDKVYYNKTSNANNLVPNGDGTYSFGNIYVDENLRQGYTEAEVQQHVQAFLRARVTLQGDQATIQVPDTGTDSLYWYVGTDDTNQKKGQGPFSVNSLNSDHIGIAYVNHNNAKVYMIATLRYKNGVWSVEY</sequence>
<protein>
    <recommendedName>
        <fullName evidence="2">SLH domain-containing protein</fullName>
    </recommendedName>
</protein>
<reference evidence="3 4" key="1">
    <citation type="journal article" date="2013" name="Int. J. Syst. Evol. Microbiol.">
        <title>Tumebacillus flagellatus sp. nov., an alpha-amylase/pullulanase-producing bacterium isolated from cassava wastewater.</title>
        <authorList>
            <person name="Wang Q."/>
            <person name="Xie N."/>
            <person name="Qin Y."/>
            <person name="Shen N."/>
            <person name="Zhu J."/>
            <person name="Mi H."/>
            <person name="Huang R."/>
        </authorList>
    </citation>
    <scope>NUCLEOTIDE SEQUENCE [LARGE SCALE GENOMIC DNA]</scope>
    <source>
        <strain evidence="3 4">GST4</strain>
    </source>
</reference>
<dbReference type="EMBL" id="JMIR01000018">
    <property type="protein sequence ID" value="KEO82775.1"/>
    <property type="molecule type" value="Genomic_DNA"/>
</dbReference>
<evidence type="ECO:0000256" key="1">
    <source>
        <dbReference type="SAM" id="SignalP"/>
    </source>
</evidence>
<dbReference type="Pfam" id="PF00395">
    <property type="entry name" value="SLH"/>
    <property type="match status" value="2"/>
</dbReference>
<dbReference type="PANTHER" id="PTHR43308:SF5">
    <property type="entry name" value="S-LAYER PROTEIN _ PEPTIDOGLYCAN ENDO-BETA-N-ACETYLGLUCOSAMINIDASE"/>
    <property type="match status" value="1"/>
</dbReference>
<dbReference type="InterPro" id="IPR001119">
    <property type="entry name" value="SLH_dom"/>
</dbReference>